<keyword evidence="6 7" id="KW-0460">Magnesium</keyword>
<feature type="binding site" evidence="7">
    <location>
        <position position="87"/>
    </location>
    <ligand>
        <name>Mg(2+)</name>
        <dbReference type="ChEBI" id="CHEBI:18420"/>
        <label>1</label>
        <note>catalytic</note>
    </ligand>
</feature>
<name>A0A4Z1DYM9_9MICO</name>
<dbReference type="InterPro" id="IPR020550">
    <property type="entry name" value="Inositol_monophosphatase_CS"/>
</dbReference>
<dbReference type="EMBL" id="RHPJ01000003">
    <property type="protein sequence ID" value="TGO04815.1"/>
    <property type="molecule type" value="Genomic_DNA"/>
</dbReference>
<keyword evidence="10" id="KW-1185">Reference proteome</keyword>
<dbReference type="PANTHER" id="PTHR20854:SF4">
    <property type="entry name" value="INOSITOL-1-MONOPHOSPHATASE-RELATED"/>
    <property type="match status" value="1"/>
</dbReference>
<dbReference type="Gene3D" id="3.40.190.80">
    <property type="match status" value="1"/>
</dbReference>
<keyword evidence="4 7" id="KW-0479">Metal-binding</keyword>
<dbReference type="InterPro" id="IPR020583">
    <property type="entry name" value="Inositol_monoP_metal-BS"/>
</dbReference>
<dbReference type="EC" id="3.1.3.25" evidence="8"/>
<dbReference type="PANTHER" id="PTHR20854">
    <property type="entry name" value="INOSITOL MONOPHOSPHATASE"/>
    <property type="match status" value="1"/>
</dbReference>
<feature type="binding site" evidence="7">
    <location>
        <position position="105"/>
    </location>
    <ligand>
        <name>Mg(2+)</name>
        <dbReference type="ChEBI" id="CHEBI:18420"/>
        <label>1</label>
        <note>catalytic</note>
    </ligand>
</feature>
<evidence type="ECO:0000313" key="10">
    <source>
        <dbReference type="Proteomes" id="UP000297318"/>
    </source>
</evidence>
<evidence type="ECO:0000256" key="2">
    <source>
        <dbReference type="ARBA" id="ARBA00001946"/>
    </source>
</evidence>
<evidence type="ECO:0000256" key="8">
    <source>
        <dbReference type="RuleBase" id="RU364068"/>
    </source>
</evidence>
<comment type="catalytic activity">
    <reaction evidence="1 8">
        <text>a myo-inositol phosphate + H2O = myo-inositol + phosphate</text>
        <dbReference type="Rhea" id="RHEA:24056"/>
        <dbReference type="ChEBI" id="CHEBI:15377"/>
        <dbReference type="ChEBI" id="CHEBI:17268"/>
        <dbReference type="ChEBI" id="CHEBI:43474"/>
        <dbReference type="ChEBI" id="CHEBI:84139"/>
        <dbReference type="EC" id="3.1.3.25"/>
    </reaction>
</comment>
<organism evidence="9 10">
    <name type="scientific">Serinibacter arcticus</name>
    <dbReference type="NCBI Taxonomy" id="1655435"/>
    <lineage>
        <taxon>Bacteria</taxon>
        <taxon>Bacillati</taxon>
        <taxon>Actinomycetota</taxon>
        <taxon>Actinomycetes</taxon>
        <taxon>Micrococcales</taxon>
        <taxon>Beutenbergiaceae</taxon>
        <taxon>Serinibacter</taxon>
    </lineage>
</organism>
<keyword evidence="5 8" id="KW-0378">Hydrolase</keyword>
<evidence type="ECO:0000256" key="7">
    <source>
        <dbReference type="PIRSR" id="PIRSR600760-2"/>
    </source>
</evidence>
<evidence type="ECO:0000313" key="9">
    <source>
        <dbReference type="EMBL" id="TGO04815.1"/>
    </source>
</evidence>
<dbReference type="Gene3D" id="3.30.540.10">
    <property type="entry name" value="Fructose-1,6-Bisphosphatase, subunit A, domain 1"/>
    <property type="match status" value="1"/>
</dbReference>
<dbReference type="PROSITE" id="PS00629">
    <property type="entry name" value="IMP_1"/>
    <property type="match status" value="1"/>
</dbReference>
<dbReference type="Proteomes" id="UP000297318">
    <property type="component" value="Unassembled WGS sequence"/>
</dbReference>
<dbReference type="SUPFAM" id="SSF56655">
    <property type="entry name" value="Carbohydrate phosphatase"/>
    <property type="match status" value="1"/>
</dbReference>
<proteinExistence type="inferred from homology"/>
<comment type="cofactor">
    <cofactor evidence="2 7 8">
        <name>Mg(2+)</name>
        <dbReference type="ChEBI" id="CHEBI:18420"/>
    </cofactor>
</comment>
<dbReference type="PRINTS" id="PR00377">
    <property type="entry name" value="IMPHPHTASES"/>
</dbReference>
<evidence type="ECO:0000256" key="3">
    <source>
        <dbReference type="ARBA" id="ARBA00009759"/>
    </source>
</evidence>
<accession>A0A4Z1DYM9</accession>
<dbReference type="GO" id="GO:0006020">
    <property type="term" value="P:inositol metabolic process"/>
    <property type="evidence" value="ECO:0007669"/>
    <property type="project" value="TreeGrafter"/>
</dbReference>
<gene>
    <name evidence="9" type="ORF">SERN_2408</name>
</gene>
<dbReference type="InterPro" id="IPR033942">
    <property type="entry name" value="IMPase"/>
</dbReference>
<dbReference type="Pfam" id="PF00459">
    <property type="entry name" value="Inositol_P"/>
    <property type="match status" value="1"/>
</dbReference>
<evidence type="ECO:0000256" key="6">
    <source>
        <dbReference type="ARBA" id="ARBA00022842"/>
    </source>
</evidence>
<dbReference type="PROSITE" id="PS00630">
    <property type="entry name" value="IMP_2"/>
    <property type="match status" value="1"/>
</dbReference>
<dbReference type="GO" id="GO:0008934">
    <property type="term" value="F:inositol monophosphate 1-phosphatase activity"/>
    <property type="evidence" value="ECO:0007669"/>
    <property type="project" value="InterPro"/>
</dbReference>
<dbReference type="GO" id="GO:0046854">
    <property type="term" value="P:phosphatidylinositol phosphate biosynthetic process"/>
    <property type="evidence" value="ECO:0007669"/>
    <property type="project" value="InterPro"/>
</dbReference>
<feature type="binding site" evidence="7">
    <location>
        <position position="237"/>
    </location>
    <ligand>
        <name>Mg(2+)</name>
        <dbReference type="ChEBI" id="CHEBI:18420"/>
        <label>1</label>
        <note>catalytic</note>
    </ligand>
</feature>
<dbReference type="InterPro" id="IPR000760">
    <property type="entry name" value="Inositol_monophosphatase-like"/>
</dbReference>
<evidence type="ECO:0000256" key="1">
    <source>
        <dbReference type="ARBA" id="ARBA00001033"/>
    </source>
</evidence>
<comment type="caution">
    <text evidence="9">The sequence shown here is derived from an EMBL/GenBank/DDBJ whole genome shotgun (WGS) entry which is preliminary data.</text>
</comment>
<feature type="binding site" evidence="7">
    <location>
        <position position="106"/>
    </location>
    <ligand>
        <name>Mg(2+)</name>
        <dbReference type="ChEBI" id="CHEBI:18420"/>
        <label>1</label>
        <note>catalytic</note>
    </ligand>
</feature>
<comment type="similarity">
    <text evidence="3 8">Belongs to the inositol monophosphatase superfamily.</text>
</comment>
<sequence length="293" mass="30050">MVTRSENDGQPAHPVPSAEVVAQLREASERFARRAGELALTMRAEAVDVAATKSSATDVVTKADLASEALLLDLITRLRPQDGILGEEGAQRTGTSGLTWVLDPIDGTVNYLYGRADWAVSVAVVAGDPRDMTTWQPVAGCVHAPAMGRTWTAGLGQGATADGRPLTAPTGTPLAEALVGTGFSYSAATRAWQGDVVADVLPQVRDIRRAGAGALDACAVATGELDAHYELGLNPWDVAAAVLVVTEAGGVVRHLSGPDGGLVTVLTQAGLADPLVDVLRDAAAAADSATIAD</sequence>
<dbReference type="AlphaFoldDB" id="A0A4Z1DYM9"/>
<feature type="binding site" evidence="7">
    <location>
        <position position="103"/>
    </location>
    <ligand>
        <name>Mg(2+)</name>
        <dbReference type="ChEBI" id="CHEBI:18420"/>
        <label>1</label>
        <note>catalytic</note>
    </ligand>
</feature>
<evidence type="ECO:0000256" key="4">
    <source>
        <dbReference type="ARBA" id="ARBA00022723"/>
    </source>
</evidence>
<dbReference type="RefSeq" id="WP_233251656.1">
    <property type="nucleotide sequence ID" value="NZ_RHPJ01000003.1"/>
</dbReference>
<dbReference type="CDD" id="cd01639">
    <property type="entry name" value="IMPase"/>
    <property type="match status" value="1"/>
</dbReference>
<evidence type="ECO:0000256" key="5">
    <source>
        <dbReference type="ARBA" id="ARBA00022801"/>
    </source>
</evidence>
<dbReference type="GO" id="GO:0007165">
    <property type="term" value="P:signal transduction"/>
    <property type="evidence" value="ECO:0007669"/>
    <property type="project" value="TreeGrafter"/>
</dbReference>
<dbReference type="GO" id="GO:0046872">
    <property type="term" value="F:metal ion binding"/>
    <property type="evidence" value="ECO:0007669"/>
    <property type="project" value="UniProtKB-KW"/>
</dbReference>
<reference evidence="9 10" key="1">
    <citation type="submission" date="2018-11" db="EMBL/GenBank/DDBJ databases">
        <title>Complete genome sequencing of the Actinobacteria Serinibacter sp. K3-2.</title>
        <authorList>
            <person name="Rakitin A.L."/>
            <person name="Beletsky A.V."/>
            <person name="Mardanov A.V."/>
            <person name="Ravin N.V."/>
            <person name="Gromova A.S."/>
            <person name="Filippova S.N."/>
            <person name="Gal'Chenko V.F."/>
        </authorList>
    </citation>
    <scope>NUCLEOTIDE SEQUENCE [LARGE SCALE GENOMIC DNA]</scope>
    <source>
        <strain evidence="9 10">K3-2</strain>
    </source>
</reference>
<protein>
    <recommendedName>
        <fullName evidence="8">Inositol-1-monophosphatase</fullName>
        <ecNumber evidence="8">3.1.3.25</ecNumber>
    </recommendedName>
</protein>